<feature type="region of interest" description="Disordered" evidence="6">
    <location>
        <begin position="77"/>
        <end position="116"/>
    </location>
</feature>
<accession>A0A2Z7CCC7</accession>
<evidence type="ECO:0000256" key="6">
    <source>
        <dbReference type="SAM" id="MobiDB-lite"/>
    </source>
</evidence>
<keyword evidence="5" id="KW-0539">Nucleus</keyword>
<dbReference type="AlphaFoldDB" id="A0A2Z7CCC7"/>
<feature type="region of interest" description="Disordered" evidence="6">
    <location>
        <begin position="1"/>
        <end position="21"/>
    </location>
</feature>
<feature type="region of interest" description="Disordered" evidence="6">
    <location>
        <begin position="229"/>
        <end position="251"/>
    </location>
</feature>
<evidence type="ECO:0000313" key="8">
    <source>
        <dbReference type="EMBL" id="KZV44365.1"/>
    </source>
</evidence>
<dbReference type="PROSITE" id="PS50888">
    <property type="entry name" value="BHLH"/>
    <property type="match status" value="1"/>
</dbReference>
<sequence>MNNQEKQQFQQNMQQTGSGLARYRSAPSSYFATIFNRNDSSGHGGLETEDFEQIFNLRASSPETQRIFSRFMNSSDSVQEPLLSPSHSSTPFLTPRKETEFNQLQRQKSRDYSTSSPIMYQNHSSEAANPVVDNSYNRLLGSVSSNRVAQIKMEGGGTGGCISGPIGCGGSNLIRHSSSPAGLFASINIENEFVTRGMGNLGPNAETSPHFSSMHPSFSSGIMAPISEIPSRGLEDNDPGDAHFDDDRTDYNEYNQGRFSVNSWDDSEIMSDNYFNSNKSVNTSDDQSTEIGNRPTTLLSHHLSLPKSSAELSAMEKLLQDSVPCRIRAKRGCATHPRSIAERVRRTKISERMRKLQELVPNMEKQTNTSDMLDLAVDYIKDLQAQVKVLADNRAKCTCLAKQRP</sequence>
<dbReference type="FunFam" id="4.10.280.10:FF:000021">
    <property type="entry name" value="Transcription factor bHLH130 family"/>
    <property type="match status" value="1"/>
</dbReference>
<dbReference type="SMART" id="SM00353">
    <property type="entry name" value="HLH"/>
    <property type="match status" value="1"/>
</dbReference>
<dbReference type="InterPro" id="IPR036638">
    <property type="entry name" value="HLH_DNA-bd_sf"/>
</dbReference>
<dbReference type="Gene3D" id="4.10.280.10">
    <property type="entry name" value="Helix-loop-helix DNA-binding domain"/>
    <property type="match status" value="1"/>
</dbReference>
<dbReference type="GO" id="GO:0046983">
    <property type="term" value="F:protein dimerization activity"/>
    <property type="evidence" value="ECO:0007669"/>
    <property type="project" value="InterPro"/>
</dbReference>
<evidence type="ECO:0000259" key="7">
    <source>
        <dbReference type="PROSITE" id="PS50888"/>
    </source>
</evidence>
<feature type="compositionally biased region" description="Low complexity" evidence="6">
    <location>
        <begin position="1"/>
        <end position="15"/>
    </location>
</feature>
<dbReference type="PANTHER" id="PTHR16223:SF125">
    <property type="entry name" value="OS08G0506700 PROTEIN"/>
    <property type="match status" value="1"/>
</dbReference>
<gene>
    <name evidence="8" type="ORF">F511_26447</name>
</gene>
<organism evidence="8 9">
    <name type="scientific">Dorcoceras hygrometricum</name>
    <dbReference type="NCBI Taxonomy" id="472368"/>
    <lineage>
        <taxon>Eukaryota</taxon>
        <taxon>Viridiplantae</taxon>
        <taxon>Streptophyta</taxon>
        <taxon>Embryophyta</taxon>
        <taxon>Tracheophyta</taxon>
        <taxon>Spermatophyta</taxon>
        <taxon>Magnoliopsida</taxon>
        <taxon>eudicotyledons</taxon>
        <taxon>Gunneridae</taxon>
        <taxon>Pentapetalae</taxon>
        <taxon>asterids</taxon>
        <taxon>lamiids</taxon>
        <taxon>Lamiales</taxon>
        <taxon>Gesneriaceae</taxon>
        <taxon>Didymocarpoideae</taxon>
        <taxon>Trichosporeae</taxon>
        <taxon>Loxocarpinae</taxon>
        <taxon>Dorcoceras</taxon>
    </lineage>
</organism>
<feature type="domain" description="BHLH" evidence="7">
    <location>
        <begin position="333"/>
        <end position="383"/>
    </location>
</feature>
<dbReference type="OrthoDB" id="2019494at2759"/>
<name>A0A2Z7CCC7_9LAMI</name>
<keyword evidence="9" id="KW-1185">Reference proteome</keyword>
<dbReference type="PANTHER" id="PTHR16223">
    <property type="entry name" value="TRANSCRIPTION FACTOR BHLH83-RELATED"/>
    <property type="match status" value="1"/>
</dbReference>
<protein>
    <recommendedName>
        <fullName evidence="7">BHLH domain-containing protein</fullName>
    </recommendedName>
</protein>
<dbReference type="CDD" id="cd11393">
    <property type="entry name" value="bHLH_AtbHLH_like"/>
    <property type="match status" value="1"/>
</dbReference>
<dbReference type="GO" id="GO:0000981">
    <property type="term" value="F:DNA-binding transcription factor activity, RNA polymerase II-specific"/>
    <property type="evidence" value="ECO:0007669"/>
    <property type="project" value="TreeGrafter"/>
</dbReference>
<dbReference type="EMBL" id="KQ997030">
    <property type="protein sequence ID" value="KZV44365.1"/>
    <property type="molecule type" value="Genomic_DNA"/>
</dbReference>
<dbReference type="Proteomes" id="UP000250235">
    <property type="component" value="Unassembled WGS sequence"/>
</dbReference>
<dbReference type="SUPFAM" id="SSF47459">
    <property type="entry name" value="HLH, helix-loop-helix DNA-binding domain"/>
    <property type="match status" value="1"/>
</dbReference>
<dbReference type="Pfam" id="PF00010">
    <property type="entry name" value="HLH"/>
    <property type="match status" value="1"/>
</dbReference>
<proteinExistence type="predicted"/>
<reference evidence="8 9" key="1">
    <citation type="journal article" date="2015" name="Proc. Natl. Acad. Sci. U.S.A.">
        <title>The resurrection genome of Boea hygrometrica: A blueprint for survival of dehydration.</title>
        <authorList>
            <person name="Xiao L."/>
            <person name="Yang G."/>
            <person name="Zhang L."/>
            <person name="Yang X."/>
            <person name="Zhao S."/>
            <person name="Ji Z."/>
            <person name="Zhou Q."/>
            <person name="Hu M."/>
            <person name="Wang Y."/>
            <person name="Chen M."/>
            <person name="Xu Y."/>
            <person name="Jin H."/>
            <person name="Xiao X."/>
            <person name="Hu G."/>
            <person name="Bao F."/>
            <person name="Hu Y."/>
            <person name="Wan P."/>
            <person name="Li L."/>
            <person name="Deng X."/>
            <person name="Kuang T."/>
            <person name="Xiang C."/>
            <person name="Zhu J.K."/>
            <person name="Oliver M.J."/>
            <person name="He Y."/>
        </authorList>
    </citation>
    <scope>NUCLEOTIDE SEQUENCE [LARGE SCALE GENOMIC DNA]</scope>
    <source>
        <strain evidence="9">cv. XS01</strain>
    </source>
</reference>
<dbReference type="InterPro" id="IPR011598">
    <property type="entry name" value="bHLH_dom"/>
</dbReference>
<comment type="subcellular location">
    <subcellularLocation>
        <location evidence="1">Nucleus</location>
    </subcellularLocation>
</comment>
<dbReference type="InterPro" id="IPR045843">
    <property type="entry name" value="IND-like"/>
</dbReference>
<dbReference type="InterPro" id="IPR045239">
    <property type="entry name" value="bHLH95_bHLH"/>
</dbReference>
<keyword evidence="4" id="KW-0804">Transcription</keyword>
<evidence type="ECO:0000256" key="4">
    <source>
        <dbReference type="ARBA" id="ARBA00023163"/>
    </source>
</evidence>
<keyword evidence="3" id="KW-0238">DNA-binding</keyword>
<feature type="compositionally biased region" description="Polar residues" evidence="6">
    <location>
        <begin position="101"/>
        <end position="116"/>
    </location>
</feature>
<evidence type="ECO:0000313" key="9">
    <source>
        <dbReference type="Proteomes" id="UP000250235"/>
    </source>
</evidence>
<dbReference type="GO" id="GO:0000978">
    <property type="term" value="F:RNA polymerase II cis-regulatory region sequence-specific DNA binding"/>
    <property type="evidence" value="ECO:0007669"/>
    <property type="project" value="TreeGrafter"/>
</dbReference>
<evidence type="ECO:0000256" key="1">
    <source>
        <dbReference type="ARBA" id="ARBA00004123"/>
    </source>
</evidence>
<evidence type="ECO:0000256" key="2">
    <source>
        <dbReference type="ARBA" id="ARBA00023015"/>
    </source>
</evidence>
<feature type="compositionally biased region" description="Basic and acidic residues" evidence="6">
    <location>
        <begin position="240"/>
        <end position="251"/>
    </location>
</feature>
<evidence type="ECO:0000256" key="5">
    <source>
        <dbReference type="ARBA" id="ARBA00023242"/>
    </source>
</evidence>
<dbReference type="GO" id="GO:0005634">
    <property type="term" value="C:nucleus"/>
    <property type="evidence" value="ECO:0007669"/>
    <property type="project" value="UniProtKB-SubCell"/>
</dbReference>
<evidence type="ECO:0000256" key="3">
    <source>
        <dbReference type="ARBA" id="ARBA00023125"/>
    </source>
</evidence>
<keyword evidence="2" id="KW-0805">Transcription regulation</keyword>